<dbReference type="PANTHER" id="PTHR43745:SF2">
    <property type="entry name" value="NITROREDUCTASE MJ1384-RELATED"/>
    <property type="match status" value="1"/>
</dbReference>
<dbReference type="Proteomes" id="UP000007844">
    <property type="component" value="Chromosome"/>
</dbReference>
<dbReference type="STRING" id="690850.Desaf_1532"/>
<dbReference type="PANTHER" id="PTHR43745">
    <property type="entry name" value="NITROREDUCTASE MJ1384-RELATED"/>
    <property type="match status" value="1"/>
</dbReference>
<reference evidence="2 3" key="1">
    <citation type="journal article" date="2011" name="J. Bacteriol.">
        <title>Genome sequence of the mercury-methylating and pleomorphic Desulfovibrio africanus Strain Walvis Bay.</title>
        <authorList>
            <person name="Brown S.D."/>
            <person name="Wall J.D."/>
            <person name="Kucken A.M."/>
            <person name="Gilmour C.C."/>
            <person name="Podar M."/>
            <person name="Brandt C.C."/>
            <person name="Teshima H."/>
            <person name="Detter J.C."/>
            <person name="Han C.S."/>
            <person name="Land M.L."/>
            <person name="Lucas S."/>
            <person name="Han J."/>
            <person name="Pennacchio L."/>
            <person name="Nolan M."/>
            <person name="Pitluck S."/>
            <person name="Woyke T."/>
            <person name="Goodwin L."/>
            <person name="Palumbo A.V."/>
            <person name="Elias D.A."/>
        </authorList>
    </citation>
    <scope>NUCLEOTIDE SEQUENCE [LARGE SCALE GENOMIC DNA]</scope>
    <source>
        <strain evidence="2 3">Walvis Bay</strain>
    </source>
</reference>
<sequence precursor="true">MTAHIFRRLLIPLATICLTLAAIVWLPPQNLARGQEVVGLPPPDRQGGMPLMQALANRRSTRSFSARTLSREMLSNLLWAAFGVNRPGGDRTAPSAHNMQEISIYAALPDGLFLFDAQAHALRKVSGKDVRPLAGRQAFAAQAPLDLIYVADLSRMRDEEAQDFYAAADTGFISQNVYLFCASEGLATVVYAWIDREALADAMGLLPHQRIALAQSVGWPP</sequence>
<dbReference type="Gene3D" id="3.40.109.10">
    <property type="entry name" value="NADH Oxidase"/>
    <property type="match status" value="1"/>
</dbReference>
<feature type="domain" description="Nitroreductase" evidence="1">
    <location>
        <begin position="56"/>
        <end position="219"/>
    </location>
</feature>
<dbReference type="InterPro" id="IPR052544">
    <property type="entry name" value="Bacteriocin_Proc_Enz"/>
</dbReference>
<protein>
    <submittedName>
        <fullName evidence="2">Nitroreductase</fullName>
    </submittedName>
</protein>
<proteinExistence type="predicted"/>
<dbReference type="HOGENOM" id="CLU_059362_1_0_7"/>
<dbReference type="GO" id="GO:0016491">
    <property type="term" value="F:oxidoreductase activity"/>
    <property type="evidence" value="ECO:0007669"/>
    <property type="project" value="InterPro"/>
</dbReference>
<dbReference type="eggNOG" id="COG0778">
    <property type="taxonomic scope" value="Bacteria"/>
</dbReference>
<organism evidence="2 3">
    <name type="scientific">Desulfocurvibacter africanus subsp. africanus str. Walvis Bay</name>
    <dbReference type="NCBI Taxonomy" id="690850"/>
    <lineage>
        <taxon>Bacteria</taxon>
        <taxon>Pseudomonadati</taxon>
        <taxon>Thermodesulfobacteriota</taxon>
        <taxon>Desulfovibrionia</taxon>
        <taxon>Desulfovibrionales</taxon>
        <taxon>Desulfovibrionaceae</taxon>
        <taxon>Desulfocurvibacter</taxon>
    </lineage>
</organism>
<evidence type="ECO:0000313" key="3">
    <source>
        <dbReference type="Proteomes" id="UP000007844"/>
    </source>
</evidence>
<name>F3Z0P5_DESAF</name>
<dbReference type="InterPro" id="IPR029479">
    <property type="entry name" value="Nitroreductase"/>
</dbReference>
<dbReference type="RefSeq" id="WP_014259653.1">
    <property type="nucleotide sequence ID" value="NC_016629.1"/>
</dbReference>
<dbReference type="Pfam" id="PF00881">
    <property type="entry name" value="Nitroreductase"/>
    <property type="match status" value="1"/>
</dbReference>
<dbReference type="AlphaFoldDB" id="F3Z0P5"/>
<evidence type="ECO:0000313" key="2">
    <source>
        <dbReference type="EMBL" id="EGJ49869.1"/>
    </source>
</evidence>
<dbReference type="EMBL" id="CP003221">
    <property type="protein sequence ID" value="EGJ49869.1"/>
    <property type="molecule type" value="Genomic_DNA"/>
</dbReference>
<gene>
    <name evidence="2" type="ORF">Desaf_1532</name>
</gene>
<accession>F3Z0P5</accession>
<dbReference type="KEGG" id="daf:Desaf_1532"/>
<dbReference type="InterPro" id="IPR000415">
    <property type="entry name" value="Nitroreductase-like"/>
</dbReference>
<dbReference type="CDD" id="cd02142">
    <property type="entry name" value="McbC_SagB-like_oxidoreductase"/>
    <property type="match status" value="1"/>
</dbReference>
<dbReference type="SUPFAM" id="SSF55469">
    <property type="entry name" value="FMN-dependent nitroreductase-like"/>
    <property type="match status" value="1"/>
</dbReference>
<keyword evidence="3" id="KW-1185">Reference proteome</keyword>
<evidence type="ECO:0000259" key="1">
    <source>
        <dbReference type="Pfam" id="PF00881"/>
    </source>
</evidence>